<dbReference type="EMBL" id="CP007451">
    <property type="protein sequence ID" value="AHW62237.1"/>
    <property type="molecule type" value="Genomic_DNA"/>
</dbReference>
<evidence type="ECO:0000313" key="1">
    <source>
        <dbReference type="EMBL" id="AHW62237.1"/>
    </source>
</evidence>
<name>A0ABN4D681_9BACT</name>
<dbReference type="Proteomes" id="UP000023772">
    <property type="component" value="Chromosome"/>
</dbReference>
<organism evidence="1 2">
    <name type="scientific">Draconibacterium orientale</name>
    <dbReference type="NCBI Taxonomy" id="1168034"/>
    <lineage>
        <taxon>Bacteria</taxon>
        <taxon>Pseudomonadati</taxon>
        <taxon>Bacteroidota</taxon>
        <taxon>Bacteroidia</taxon>
        <taxon>Marinilabiliales</taxon>
        <taxon>Prolixibacteraceae</taxon>
        <taxon>Draconibacterium</taxon>
    </lineage>
</organism>
<gene>
    <name evidence="1" type="ORF">FH5T_17980</name>
</gene>
<keyword evidence="2" id="KW-1185">Reference proteome</keyword>
<reference evidence="1 2" key="1">
    <citation type="submission" date="2014-03" db="EMBL/GenBank/DDBJ databases">
        <title>Complete genome sequence of a deeply braunched marine Bacteroidia bacterium Draconibacterium orientale type strain FH5T.</title>
        <authorList>
            <person name="Li X."/>
            <person name="Wang X."/>
            <person name="Xie Z."/>
            <person name="Du Z."/>
            <person name="Chen G."/>
        </authorList>
    </citation>
    <scope>NUCLEOTIDE SEQUENCE [LARGE SCALE GENOMIC DNA]</scope>
    <source>
        <strain evidence="1 2">FH5</strain>
    </source>
</reference>
<accession>A0ABN4D681</accession>
<proteinExistence type="predicted"/>
<evidence type="ECO:0000313" key="2">
    <source>
        <dbReference type="Proteomes" id="UP000023772"/>
    </source>
</evidence>
<sequence length="69" mass="8176">MLFLINPKVEKFMKMQMKKRRLLQILHFCIIIFMPDSNVTLIAAYGLNQSFTKPSSLYKQFSKSKTLKF</sequence>
<protein>
    <submittedName>
        <fullName evidence="1">Uncharacterized protein</fullName>
    </submittedName>
</protein>